<feature type="domain" description="GAG-pre-integrase" evidence="2">
    <location>
        <begin position="451"/>
        <end position="518"/>
    </location>
</feature>
<dbReference type="VEuPathDB" id="FungiDB:HZS61_004601"/>
<dbReference type="Proteomes" id="UP000285860">
    <property type="component" value="Unassembled WGS sequence"/>
</dbReference>
<dbReference type="VEuPathDB" id="FungiDB:FOXG_17129"/>
<evidence type="ECO:0000259" key="2">
    <source>
        <dbReference type="Pfam" id="PF13976"/>
    </source>
</evidence>
<dbReference type="InterPro" id="IPR025724">
    <property type="entry name" value="GAG-pre-integrase_dom"/>
</dbReference>
<name>A0A420PAX1_FUSOX</name>
<proteinExistence type="predicted"/>
<reference evidence="4 5" key="1">
    <citation type="journal article" date="2018" name="Sci. Rep.">
        <title>Characterisation of pathogen-specific regions and novel effector candidates in Fusarium oxysporum f. sp. cepae.</title>
        <authorList>
            <person name="Armitage A.D."/>
            <person name="Taylor A."/>
            <person name="Sobczyk M.K."/>
            <person name="Baxter L."/>
            <person name="Greenfield B.P."/>
            <person name="Bates H.J."/>
            <person name="Wilson F."/>
            <person name="Jackson A.C."/>
            <person name="Ott S."/>
            <person name="Harrison R.J."/>
            <person name="Clarkson J.P."/>
        </authorList>
    </citation>
    <scope>NUCLEOTIDE SEQUENCE [LARGE SCALE GENOMIC DNA]</scope>
    <source>
        <strain evidence="4 5">Fo_A28</strain>
    </source>
</reference>
<feature type="non-terminal residue" evidence="4">
    <location>
        <position position="555"/>
    </location>
</feature>
<dbReference type="Pfam" id="PF22936">
    <property type="entry name" value="Pol_BBD"/>
    <property type="match status" value="1"/>
</dbReference>
<feature type="domain" description="Retrovirus-related Pol polyprotein from transposon TNT 1-94-like beta-barrel" evidence="3">
    <location>
        <begin position="342"/>
        <end position="423"/>
    </location>
</feature>
<gene>
    <name evidence="4" type="ORF">BFJ68_g16666</name>
</gene>
<dbReference type="EMBL" id="MRCY01000316">
    <property type="protein sequence ID" value="RKK89666.1"/>
    <property type="molecule type" value="Genomic_DNA"/>
</dbReference>
<comment type="caution">
    <text evidence="4">The sequence shown here is derived from an EMBL/GenBank/DDBJ whole genome shotgun (WGS) entry which is preliminary data.</text>
</comment>
<sequence>MSFKESLNLVGSSGTIPKLEQTSQQLTWKREMLDLLDMCEYGDLLTRNIQPPTEGNDLATQIEAWRSRQDRACGAIRSRLGYNARVFTTGILTAQGMMSHLETRYRPVGSAIFQKLDRRFQELTLDSCDSVMEYANKLRQVRAELLEMDEICQIGEPHFVSKFLCGLGPDYEVFLTAFNQNHNILPIRDPNNRNIILKEAVTFETAIFAASQEEDRQRGTTARIAYRAMVAQDTPCCGHCGRKGHDKLTCWKIHPELRRERRKAGYERRQRKMQSREKEREKTTDELESATYATPAYLQPDQARLALWKNDFQGHLGLIGSSFGPTCLQTSLQARALERIHVLDSGASSHIFCRHENFTVLQKYHGLPINGIADAKVMPGGCGTYCLRVQGPKGSHNVTLDSALYVPEGHSNLLSVSTLEKKGAEVIFRNGKAVVTNKGKVVLTATRISGVYVVDETAEDHFQTALASFSVGDPRLHLWHERLAHLGERNIKRLINMSTGIRPDNSTSNPCGACVQGKLRECPHIRPIKKGTYPLECIHADIAGPFPEVGVDGSR</sequence>
<accession>A0A420PAX1</accession>
<evidence type="ECO:0000313" key="4">
    <source>
        <dbReference type="EMBL" id="RKK89666.1"/>
    </source>
</evidence>
<evidence type="ECO:0000313" key="5">
    <source>
        <dbReference type="Proteomes" id="UP000285860"/>
    </source>
</evidence>
<dbReference type="AlphaFoldDB" id="A0A420PAX1"/>
<feature type="compositionally biased region" description="Basic and acidic residues" evidence="1">
    <location>
        <begin position="261"/>
        <end position="285"/>
    </location>
</feature>
<feature type="region of interest" description="Disordered" evidence="1">
    <location>
        <begin position="261"/>
        <end position="287"/>
    </location>
</feature>
<protein>
    <submittedName>
        <fullName evidence="4">Uncharacterized protein</fullName>
    </submittedName>
</protein>
<dbReference type="Pfam" id="PF13976">
    <property type="entry name" value="gag_pre-integrs"/>
    <property type="match status" value="1"/>
</dbReference>
<evidence type="ECO:0000256" key="1">
    <source>
        <dbReference type="SAM" id="MobiDB-lite"/>
    </source>
</evidence>
<dbReference type="InterPro" id="IPR054722">
    <property type="entry name" value="PolX-like_BBD"/>
</dbReference>
<organism evidence="4 5">
    <name type="scientific">Fusarium oxysporum</name>
    <name type="common">Fusarium vascular wilt</name>
    <dbReference type="NCBI Taxonomy" id="5507"/>
    <lineage>
        <taxon>Eukaryota</taxon>
        <taxon>Fungi</taxon>
        <taxon>Dikarya</taxon>
        <taxon>Ascomycota</taxon>
        <taxon>Pezizomycotina</taxon>
        <taxon>Sordariomycetes</taxon>
        <taxon>Hypocreomycetidae</taxon>
        <taxon>Hypocreales</taxon>
        <taxon>Nectriaceae</taxon>
        <taxon>Fusarium</taxon>
        <taxon>Fusarium oxysporum species complex</taxon>
    </lineage>
</organism>
<dbReference type="VEuPathDB" id="FungiDB:FOC4_g10000219"/>
<evidence type="ECO:0000259" key="3">
    <source>
        <dbReference type="Pfam" id="PF22936"/>
    </source>
</evidence>